<name>A0A4P6YVT2_9LACO</name>
<dbReference type="KEGG" id="wei:EQG49_10470"/>
<evidence type="ECO:0000259" key="1">
    <source>
        <dbReference type="Pfam" id="PF01610"/>
    </source>
</evidence>
<dbReference type="InterPro" id="IPR002560">
    <property type="entry name" value="Transposase_DDE"/>
</dbReference>
<protein>
    <recommendedName>
        <fullName evidence="1">Transposase IS204/IS1001/IS1096/IS1165 DDE domain-containing protein</fullName>
    </recommendedName>
</protein>
<dbReference type="Proteomes" id="UP000292886">
    <property type="component" value="Chromosome"/>
</dbReference>
<keyword evidence="3" id="KW-1185">Reference proteome</keyword>
<dbReference type="EMBL" id="CP037940">
    <property type="protein sequence ID" value="QBO36837.1"/>
    <property type="molecule type" value="Genomic_DNA"/>
</dbReference>
<dbReference type="AlphaFoldDB" id="A0A4P6YVT2"/>
<dbReference type="InterPro" id="IPR047951">
    <property type="entry name" value="Transpos_ISL3"/>
</dbReference>
<dbReference type="RefSeq" id="WP_133363914.1">
    <property type="nucleotide sequence ID" value="NZ_CP037940.1"/>
</dbReference>
<evidence type="ECO:0000313" key="3">
    <source>
        <dbReference type="Proteomes" id="UP000292886"/>
    </source>
</evidence>
<dbReference type="Pfam" id="PF01610">
    <property type="entry name" value="DDE_Tnp_ISL3"/>
    <property type="match status" value="1"/>
</dbReference>
<dbReference type="PANTHER" id="PTHR33498">
    <property type="entry name" value="TRANSPOSASE FOR INSERTION SEQUENCE ELEMENT IS1557"/>
    <property type="match status" value="1"/>
</dbReference>
<dbReference type="OrthoDB" id="2149798at2"/>
<dbReference type="PANTHER" id="PTHR33498:SF1">
    <property type="entry name" value="TRANSPOSASE FOR INSERTION SEQUENCE ELEMENT IS1557"/>
    <property type="match status" value="1"/>
</dbReference>
<sequence>MTRSYFHDEFRSANDQFSFIWCDATSIKQFEVLPNRLTKTIKQYFLGFSLANRKRVKHVVMDMNAQYASFIKFLFPNAEIIIDGFHIAQRIGNALDSVRKNIQKRIDDKQNNRAYKIMKSQWKIFHMMYEDLEKTKPYYMRGINEYLTQEQAIGIVFDEYPEFGQVWTAYQEIMKAMHNKDLSGFEDIITHYTIMGNDMDSAISTFAKNYKGIQNSITSKLSNGTR</sequence>
<reference evidence="3" key="1">
    <citation type="submission" date="2019-03" db="EMBL/GenBank/DDBJ databases">
        <title>Weissella sp. 26KH-42 Genome sequencing.</title>
        <authorList>
            <person name="Heo J."/>
            <person name="Kim S.-J."/>
            <person name="Kim J.-S."/>
            <person name="Hong S.-B."/>
            <person name="Kwon S.-W."/>
        </authorList>
    </citation>
    <scope>NUCLEOTIDE SEQUENCE [LARGE SCALE GENOMIC DNA]</scope>
    <source>
        <strain evidence="3">26KH-42</strain>
    </source>
</reference>
<organism evidence="2 3">
    <name type="scientific">Periweissella cryptocerci</name>
    <dbReference type="NCBI Taxonomy" id="2506420"/>
    <lineage>
        <taxon>Bacteria</taxon>
        <taxon>Bacillati</taxon>
        <taxon>Bacillota</taxon>
        <taxon>Bacilli</taxon>
        <taxon>Lactobacillales</taxon>
        <taxon>Lactobacillaceae</taxon>
        <taxon>Periweissella</taxon>
    </lineage>
</organism>
<accession>A0A4P6YVT2</accession>
<proteinExistence type="predicted"/>
<feature type="domain" description="Transposase IS204/IS1001/IS1096/IS1165 DDE" evidence="1">
    <location>
        <begin position="8"/>
        <end position="225"/>
    </location>
</feature>
<gene>
    <name evidence="2" type="ORF">EQG49_10470</name>
</gene>
<evidence type="ECO:0000313" key="2">
    <source>
        <dbReference type="EMBL" id="QBO36837.1"/>
    </source>
</evidence>